<evidence type="ECO:0000313" key="3">
    <source>
        <dbReference type="Proteomes" id="UP000049983"/>
    </source>
</evidence>
<gene>
    <name evidence="2" type="ORF">LA5096_05866</name>
</gene>
<keyword evidence="3" id="KW-1185">Reference proteome</keyword>
<dbReference type="Proteomes" id="UP000049983">
    <property type="component" value="Unassembled WGS sequence"/>
</dbReference>
<dbReference type="Gene3D" id="3.10.450.40">
    <property type="match status" value="1"/>
</dbReference>
<proteinExistence type="predicted"/>
<dbReference type="EMBL" id="CXWC01000016">
    <property type="protein sequence ID" value="CTQ78835.1"/>
    <property type="molecule type" value="Genomic_DNA"/>
</dbReference>
<dbReference type="InterPro" id="IPR007048">
    <property type="entry name" value="IraD/Gp25-like"/>
</dbReference>
<dbReference type="SUPFAM" id="SSF160719">
    <property type="entry name" value="gpW/gp25-like"/>
    <property type="match status" value="1"/>
</dbReference>
<accession>A0A0M6ZKI7</accession>
<dbReference type="OrthoDB" id="9802846at2"/>
<name>A0A0M6ZKI7_9HYPH</name>
<dbReference type="RefSeq" id="WP_055120948.1">
    <property type="nucleotide sequence ID" value="NZ_CANKXR010000016.1"/>
</dbReference>
<dbReference type="STRING" id="311410.LA5095_05512"/>
<dbReference type="GeneID" id="97673102"/>
<feature type="domain" description="IraD/Gp25-like" evidence="1">
    <location>
        <begin position="28"/>
        <end position="114"/>
    </location>
</feature>
<sequence>MAVEDRFIGTGWGFPPTFENGAVEMTQGIQNIRESLRIILTTTLGERLMRPDFGCRIKEEVFGPMNSTRLTMIETVIRRAILLHEPRVEAKRVAVEARQPEGILEISLEYEIRGAKSRFSLVLPYELEAVS</sequence>
<protein>
    <submittedName>
        <fullName evidence="2">Baseplate wedge subunit</fullName>
    </submittedName>
</protein>
<dbReference type="Pfam" id="PF04965">
    <property type="entry name" value="GPW_gp25"/>
    <property type="match status" value="1"/>
</dbReference>
<evidence type="ECO:0000313" key="2">
    <source>
        <dbReference type="EMBL" id="CTQ78835.1"/>
    </source>
</evidence>
<organism evidence="2 3">
    <name type="scientific">Roseibium album</name>
    <dbReference type="NCBI Taxonomy" id="311410"/>
    <lineage>
        <taxon>Bacteria</taxon>
        <taxon>Pseudomonadati</taxon>
        <taxon>Pseudomonadota</taxon>
        <taxon>Alphaproteobacteria</taxon>
        <taxon>Hyphomicrobiales</taxon>
        <taxon>Stappiaceae</taxon>
        <taxon>Roseibium</taxon>
    </lineage>
</organism>
<dbReference type="AlphaFoldDB" id="A0A0M6ZKI7"/>
<evidence type="ECO:0000259" key="1">
    <source>
        <dbReference type="Pfam" id="PF04965"/>
    </source>
</evidence>
<reference evidence="3" key="1">
    <citation type="submission" date="2015-07" db="EMBL/GenBank/DDBJ databases">
        <authorList>
            <person name="Rodrigo-Torres Lidia"/>
            <person name="Arahal R.David."/>
        </authorList>
    </citation>
    <scope>NUCLEOTIDE SEQUENCE [LARGE SCALE GENOMIC DNA]</scope>
    <source>
        <strain evidence="3">CECT 5096</strain>
    </source>
</reference>